<feature type="transmembrane region" description="Helical" evidence="6">
    <location>
        <begin position="62"/>
        <end position="81"/>
    </location>
</feature>
<dbReference type="PANTHER" id="PTHR38459">
    <property type="entry name" value="PROPHAGE BACTOPRENOL-LINKED GLUCOSE TRANSLOCASE HOMOLOG"/>
    <property type="match status" value="1"/>
</dbReference>
<gene>
    <name evidence="8" type="ORF">ACFSX5_01065</name>
</gene>
<keyword evidence="5 6" id="KW-0472">Membrane</keyword>
<dbReference type="Proteomes" id="UP001597521">
    <property type="component" value="Unassembled WGS sequence"/>
</dbReference>
<dbReference type="InterPro" id="IPR051401">
    <property type="entry name" value="GtrA_CellWall_Glycosyl"/>
</dbReference>
<evidence type="ECO:0000313" key="8">
    <source>
        <dbReference type="EMBL" id="MFD2646379.1"/>
    </source>
</evidence>
<accession>A0ABW5QFJ5</accession>
<evidence type="ECO:0000313" key="9">
    <source>
        <dbReference type="Proteomes" id="UP001597521"/>
    </source>
</evidence>
<comment type="caution">
    <text evidence="8">The sequence shown here is derived from an EMBL/GenBank/DDBJ whole genome shotgun (WGS) entry which is preliminary data.</text>
</comment>
<reference evidence="9" key="1">
    <citation type="journal article" date="2019" name="Int. J. Syst. Evol. Microbiol.">
        <title>The Global Catalogue of Microorganisms (GCM) 10K type strain sequencing project: providing services to taxonomists for standard genome sequencing and annotation.</title>
        <authorList>
            <consortium name="The Broad Institute Genomics Platform"/>
            <consortium name="The Broad Institute Genome Sequencing Center for Infectious Disease"/>
            <person name="Wu L."/>
            <person name="Ma J."/>
        </authorList>
    </citation>
    <scope>NUCLEOTIDE SEQUENCE [LARGE SCALE GENOMIC DNA]</scope>
    <source>
        <strain evidence="9">CCM 7427</strain>
    </source>
</reference>
<keyword evidence="3 6" id="KW-0812">Transmembrane</keyword>
<feature type="transmembrane region" description="Helical" evidence="6">
    <location>
        <begin position="93"/>
        <end position="115"/>
    </location>
</feature>
<keyword evidence="9" id="KW-1185">Reference proteome</keyword>
<feature type="transmembrane region" description="Helical" evidence="6">
    <location>
        <begin position="31"/>
        <end position="50"/>
    </location>
</feature>
<feature type="domain" description="GtrA/DPMS transmembrane" evidence="7">
    <location>
        <begin position="30"/>
        <end position="142"/>
    </location>
</feature>
<sequence>MKAERLRALPFNVGALAGAVNPSLCWQIARYGVTGICTVAVYVGLLWILLRATALPETAANAAAYAAANLLNYLLHFYWSFRSKRTHSQASWRFLSVVVTGAVLNSAVVELLVQLGLPVELAALIFAALWPIASFVSLKLWALR</sequence>
<dbReference type="PANTHER" id="PTHR38459:SF1">
    <property type="entry name" value="PROPHAGE BACTOPRENOL-LINKED GLUCOSE TRANSLOCASE HOMOLOG"/>
    <property type="match status" value="1"/>
</dbReference>
<dbReference type="RefSeq" id="WP_386830953.1">
    <property type="nucleotide sequence ID" value="NZ_JBHUNP010000001.1"/>
</dbReference>
<comment type="subcellular location">
    <subcellularLocation>
        <location evidence="1">Membrane</location>
        <topology evidence="1">Multi-pass membrane protein</topology>
    </subcellularLocation>
</comment>
<dbReference type="InterPro" id="IPR007267">
    <property type="entry name" value="GtrA_DPMS_TM"/>
</dbReference>
<comment type="similarity">
    <text evidence="2">Belongs to the GtrA family.</text>
</comment>
<dbReference type="EMBL" id="JBHUNP010000001">
    <property type="protein sequence ID" value="MFD2646379.1"/>
    <property type="molecule type" value="Genomic_DNA"/>
</dbReference>
<dbReference type="Pfam" id="PF04138">
    <property type="entry name" value="GtrA_DPMS_TM"/>
    <property type="match status" value="1"/>
</dbReference>
<evidence type="ECO:0000256" key="5">
    <source>
        <dbReference type="ARBA" id="ARBA00023136"/>
    </source>
</evidence>
<evidence type="ECO:0000256" key="1">
    <source>
        <dbReference type="ARBA" id="ARBA00004141"/>
    </source>
</evidence>
<name>A0ABW5QFJ5_9HYPH</name>
<evidence type="ECO:0000256" key="2">
    <source>
        <dbReference type="ARBA" id="ARBA00009399"/>
    </source>
</evidence>
<feature type="transmembrane region" description="Helical" evidence="6">
    <location>
        <begin position="121"/>
        <end position="142"/>
    </location>
</feature>
<organism evidence="8 9">
    <name type="scientific">Devosia albogilva</name>
    <dbReference type="NCBI Taxonomy" id="429726"/>
    <lineage>
        <taxon>Bacteria</taxon>
        <taxon>Pseudomonadati</taxon>
        <taxon>Pseudomonadota</taxon>
        <taxon>Alphaproteobacteria</taxon>
        <taxon>Hyphomicrobiales</taxon>
        <taxon>Devosiaceae</taxon>
        <taxon>Devosia</taxon>
    </lineage>
</organism>
<evidence type="ECO:0000259" key="7">
    <source>
        <dbReference type="Pfam" id="PF04138"/>
    </source>
</evidence>
<keyword evidence="4 6" id="KW-1133">Transmembrane helix</keyword>
<evidence type="ECO:0000256" key="3">
    <source>
        <dbReference type="ARBA" id="ARBA00022692"/>
    </source>
</evidence>
<protein>
    <submittedName>
        <fullName evidence="8">GtrA family protein</fullName>
    </submittedName>
</protein>
<proteinExistence type="inferred from homology"/>
<evidence type="ECO:0000256" key="6">
    <source>
        <dbReference type="SAM" id="Phobius"/>
    </source>
</evidence>
<evidence type="ECO:0000256" key="4">
    <source>
        <dbReference type="ARBA" id="ARBA00022989"/>
    </source>
</evidence>